<sequence length="171" mass="18465">MPASTKACEFEAEAEAEHITLSILLARHGKGVWLQVFHQADRDGAGAFGMPWYQTTNQSSPGALFNTIPSTSTVPFQENRPPYNEQAEEQDDTETESVDHISTVASKSVTTDTSKGLAGSMWNPVNMNARTDSRGSSQALFKVGSDTTKKMPIVTSGITKGPGLKASRWSE</sequence>
<reference evidence="2 3" key="1">
    <citation type="submission" date="2019-03" db="EMBL/GenBank/DDBJ databases">
        <title>Draft genome sequence of Xylaria hypoxylon DSM 108379, a ubiquitous saprotrophic-parasitic fungi on hardwood.</title>
        <authorList>
            <person name="Buettner E."/>
            <person name="Leonhardt S."/>
            <person name="Gebauer A.M."/>
            <person name="Liers C."/>
            <person name="Hofrichter M."/>
            <person name="Kellner H."/>
        </authorList>
    </citation>
    <scope>NUCLEOTIDE SEQUENCE [LARGE SCALE GENOMIC DNA]</scope>
    <source>
        <strain evidence="2 3">DSM 108379</strain>
    </source>
</reference>
<evidence type="ECO:0000256" key="1">
    <source>
        <dbReference type="SAM" id="MobiDB-lite"/>
    </source>
</evidence>
<feature type="compositionally biased region" description="Acidic residues" evidence="1">
    <location>
        <begin position="86"/>
        <end position="96"/>
    </location>
</feature>
<feature type="region of interest" description="Disordered" evidence="1">
    <location>
        <begin position="152"/>
        <end position="171"/>
    </location>
</feature>
<dbReference type="EMBL" id="SKBN01000261">
    <property type="protein sequence ID" value="TGJ79794.1"/>
    <property type="molecule type" value="Genomic_DNA"/>
</dbReference>
<dbReference type="Proteomes" id="UP000297716">
    <property type="component" value="Unassembled WGS sequence"/>
</dbReference>
<feature type="region of interest" description="Disordered" evidence="1">
    <location>
        <begin position="69"/>
        <end position="137"/>
    </location>
</feature>
<feature type="compositionally biased region" description="Polar residues" evidence="1">
    <location>
        <begin position="103"/>
        <end position="114"/>
    </location>
</feature>
<evidence type="ECO:0000313" key="3">
    <source>
        <dbReference type="Proteomes" id="UP000297716"/>
    </source>
</evidence>
<comment type="caution">
    <text evidence="2">The sequence shown here is derived from an EMBL/GenBank/DDBJ whole genome shotgun (WGS) entry which is preliminary data.</text>
</comment>
<keyword evidence="3" id="KW-1185">Reference proteome</keyword>
<proteinExistence type="predicted"/>
<feature type="compositionally biased region" description="Polar residues" evidence="1">
    <location>
        <begin position="123"/>
        <end position="137"/>
    </location>
</feature>
<name>A0A4Z0Y7K9_9PEZI</name>
<accession>A0A4Z0Y7K9</accession>
<evidence type="ECO:0000313" key="2">
    <source>
        <dbReference type="EMBL" id="TGJ79794.1"/>
    </source>
</evidence>
<organism evidence="2 3">
    <name type="scientific">Xylaria hypoxylon</name>
    <dbReference type="NCBI Taxonomy" id="37992"/>
    <lineage>
        <taxon>Eukaryota</taxon>
        <taxon>Fungi</taxon>
        <taxon>Dikarya</taxon>
        <taxon>Ascomycota</taxon>
        <taxon>Pezizomycotina</taxon>
        <taxon>Sordariomycetes</taxon>
        <taxon>Xylariomycetidae</taxon>
        <taxon>Xylariales</taxon>
        <taxon>Xylariaceae</taxon>
        <taxon>Xylaria</taxon>
    </lineage>
</organism>
<gene>
    <name evidence="2" type="ORF">E0Z10_g8967</name>
</gene>
<protein>
    <submittedName>
        <fullName evidence="2">Uncharacterized protein</fullName>
    </submittedName>
</protein>
<dbReference type="AlphaFoldDB" id="A0A4Z0Y7K9"/>
<dbReference type="OrthoDB" id="4769819at2759"/>